<evidence type="ECO:0000259" key="4">
    <source>
        <dbReference type="Pfam" id="PF17853"/>
    </source>
</evidence>
<name>A0A516X4D4_9ACTN</name>
<dbReference type="InterPro" id="IPR025736">
    <property type="entry name" value="PucR_C-HTH_dom"/>
</dbReference>
<feature type="domain" description="RsbT co-antagonist protein RsbRD N-terminal" evidence="3">
    <location>
        <begin position="25"/>
        <end position="154"/>
    </location>
</feature>
<evidence type="ECO:0000313" key="5">
    <source>
        <dbReference type="EMBL" id="QDQ97935.1"/>
    </source>
</evidence>
<accession>A0A516X4D4</accession>
<dbReference type="PANTHER" id="PTHR33744">
    <property type="entry name" value="CARBOHYDRATE DIACID REGULATOR"/>
    <property type="match status" value="1"/>
</dbReference>
<dbReference type="InterPro" id="IPR042070">
    <property type="entry name" value="PucR_C-HTH_sf"/>
</dbReference>
<dbReference type="InterPro" id="IPR041522">
    <property type="entry name" value="CdaR_GGDEF"/>
</dbReference>
<dbReference type="RefSeq" id="WP_143909117.1">
    <property type="nucleotide sequence ID" value="NZ_CP041765.1"/>
</dbReference>
<proteinExistence type="inferred from homology"/>
<dbReference type="Pfam" id="PF14361">
    <property type="entry name" value="RsbRD_N"/>
    <property type="match status" value="1"/>
</dbReference>
<dbReference type="PANTHER" id="PTHR33744:SF7">
    <property type="entry name" value="PUCR FAMILY TRANSCRIPTIONAL REGULATOR"/>
    <property type="match status" value="1"/>
</dbReference>
<evidence type="ECO:0000259" key="2">
    <source>
        <dbReference type="Pfam" id="PF13556"/>
    </source>
</evidence>
<dbReference type="Pfam" id="PF13556">
    <property type="entry name" value="HTH_30"/>
    <property type="match status" value="1"/>
</dbReference>
<dbReference type="AlphaFoldDB" id="A0A516X4D4"/>
<feature type="domain" description="PucR C-terminal helix-turn-helix" evidence="2">
    <location>
        <begin position="329"/>
        <end position="383"/>
    </location>
</feature>
<protein>
    <submittedName>
        <fullName evidence="5">PucR family transcriptional regulator</fullName>
    </submittedName>
</protein>
<evidence type="ECO:0000259" key="3">
    <source>
        <dbReference type="Pfam" id="PF14361"/>
    </source>
</evidence>
<dbReference type="OrthoDB" id="3246591at2"/>
<dbReference type="EMBL" id="CP041765">
    <property type="protein sequence ID" value="QDQ97935.1"/>
    <property type="molecule type" value="Genomic_DNA"/>
</dbReference>
<evidence type="ECO:0000256" key="1">
    <source>
        <dbReference type="ARBA" id="ARBA00006754"/>
    </source>
</evidence>
<organism evidence="5 6">
    <name type="scientific">Tomitella fengzijianii</name>
    <dbReference type="NCBI Taxonomy" id="2597660"/>
    <lineage>
        <taxon>Bacteria</taxon>
        <taxon>Bacillati</taxon>
        <taxon>Actinomycetota</taxon>
        <taxon>Actinomycetes</taxon>
        <taxon>Mycobacteriales</taxon>
        <taxon>Tomitella</taxon>
    </lineage>
</organism>
<gene>
    <name evidence="5" type="ORF">FO059_12215</name>
</gene>
<dbReference type="InterPro" id="IPR051448">
    <property type="entry name" value="CdaR-like_regulators"/>
</dbReference>
<sequence>MTGAPHESILSEALLRRIKRNSRRLAVEAMRSMESQLPFVTSLDASQRADVQMVVQTAVANFVDWLHDPDGDIFSTVEAFRVVPQDLTRKVRLSETVEMVRVAMEFFEKWLPLMARDDDQLVALTEAVLRYGRDLGFAAAAVYASAAESRGAWDTRLEAMVVDAIVRGDTGPAMLSQAATLNWQPSAPVTVLVGAPAIDYSGEAVERVHALARADGRSVLAVVQGYRLVVVVSGEVFTGGTFISGLLDSFDDGPVVVGSTVPGLALAHESAVEALRGYQSAVGWPAAPRPVPASDLLPERALIGDRSALDELGRIVVTPLLDSGGGLPETLDSYLDAGGSIEACARELYVHPNTVRYRLRKITTVTGRDPTDARDAYVLRVAFSVHRMMKAGVRILTPATSVTLSP</sequence>
<dbReference type="Gene3D" id="1.10.10.2840">
    <property type="entry name" value="PucR C-terminal helix-turn-helix domain"/>
    <property type="match status" value="1"/>
</dbReference>
<keyword evidence="6" id="KW-1185">Reference proteome</keyword>
<comment type="similarity">
    <text evidence="1">Belongs to the CdaR family.</text>
</comment>
<dbReference type="Pfam" id="PF17853">
    <property type="entry name" value="GGDEF_2"/>
    <property type="match status" value="1"/>
</dbReference>
<dbReference type="KEGG" id="toy:FO059_12215"/>
<dbReference type="InterPro" id="IPR025751">
    <property type="entry name" value="RsbRD_N_dom"/>
</dbReference>
<feature type="domain" description="CdaR GGDEF-like" evidence="4">
    <location>
        <begin position="168"/>
        <end position="276"/>
    </location>
</feature>
<evidence type="ECO:0000313" key="6">
    <source>
        <dbReference type="Proteomes" id="UP000317344"/>
    </source>
</evidence>
<reference evidence="5 6" key="2">
    <citation type="submission" date="2019-07" db="EMBL/GenBank/DDBJ databases">
        <authorList>
            <person name="Huang Y."/>
        </authorList>
    </citation>
    <scope>NUCLEOTIDE SEQUENCE [LARGE SCALE GENOMIC DNA]</scope>
    <source>
        <strain evidence="5 6">HY188</strain>
    </source>
</reference>
<dbReference type="Proteomes" id="UP000317344">
    <property type="component" value="Chromosome"/>
</dbReference>
<reference evidence="5 6" key="1">
    <citation type="submission" date="2019-07" db="EMBL/GenBank/DDBJ databases">
        <title>Tomitella cavernea sp. nov., an actinomycete isolated from soil.</title>
        <authorList>
            <person name="Cheng J."/>
        </authorList>
    </citation>
    <scope>NUCLEOTIDE SEQUENCE [LARGE SCALE GENOMIC DNA]</scope>
    <source>
        <strain evidence="5 6">HY188</strain>
    </source>
</reference>